<gene>
    <name evidence="2" type="ORF">G3M48_003598</name>
</gene>
<accession>A0AAW0RV82</accession>
<protein>
    <recommendedName>
        <fullName evidence="1">PD-(D/E)XK nuclease-like domain-containing protein</fullName>
    </recommendedName>
</protein>
<dbReference type="EMBL" id="JAAHCF010000234">
    <property type="protein sequence ID" value="KAK8146097.1"/>
    <property type="molecule type" value="Genomic_DNA"/>
</dbReference>
<comment type="caution">
    <text evidence="2">The sequence shown here is derived from an EMBL/GenBank/DDBJ whole genome shotgun (WGS) entry which is preliminary data.</text>
</comment>
<reference evidence="2 3" key="1">
    <citation type="submission" date="2020-02" db="EMBL/GenBank/DDBJ databases">
        <title>Comparative genomics of the hypocrealean fungal genus Beauvera.</title>
        <authorList>
            <person name="Showalter D.N."/>
            <person name="Bushley K.E."/>
            <person name="Rehner S.A."/>
        </authorList>
    </citation>
    <scope>NUCLEOTIDE SEQUENCE [LARGE SCALE GENOMIC DNA]</scope>
    <source>
        <strain evidence="2 3">ARSEF4384</strain>
    </source>
</reference>
<sequence length="374" mass="41341">MSDNNVYQERAACIVNWLHNVSIGPENPVRFNELYAPAEQLPADVRPLYSRIRRIGEHRASYLPVEDRERLSCAIGEELSESCFKKAASPVASQFDELQEILFTGFECQKLNRSELAVNMLVHGPLLNLALKCHHYVDGELIQTARISPSFMPPLADIGDSDDARVTGGNMVDLALVLTPAADGSRALGRSPKGNKHDTAADERLLRAIQSHVLHREPLETQSVNQTTYSPVMFRPIAISIKTKAEGSAKEGQLQLGIWTSAWHRRMISIMSKLEQSSGGKSSPSLWAATTPPKPKPRIITLPLILIIGTEWKLLFACDRGGSLEILGNVSIGGTSTLLGLYTIVAVLHELADWVETTFRQWIMDIFKIDPNEG</sequence>
<organism evidence="2 3">
    <name type="scientific">Beauveria asiatica</name>
    <dbReference type="NCBI Taxonomy" id="1069075"/>
    <lineage>
        <taxon>Eukaryota</taxon>
        <taxon>Fungi</taxon>
        <taxon>Dikarya</taxon>
        <taxon>Ascomycota</taxon>
        <taxon>Pezizomycotina</taxon>
        <taxon>Sordariomycetes</taxon>
        <taxon>Hypocreomycetidae</taxon>
        <taxon>Hypocreales</taxon>
        <taxon>Cordycipitaceae</taxon>
        <taxon>Beauveria</taxon>
    </lineage>
</organism>
<dbReference type="AlphaFoldDB" id="A0AAW0RV82"/>
<proteinExistence type="predicted"/>
<name>A0AAW0RV82_9HYPO</name>
<evidence type="ECO:0000259" key="1">
    <source>
        <dbReference type="Pfam" id="PF20516"/>
    </source>
</evidence>
<evidence type="ECO:0000313" key="2">
    <source>
        <dbReference type="EMBL" id="KAK8146097.1"/>
    </source>
</evidence>
<feature type="domain" description="PD-(D/E)XK nuclease-like" evidence="1">
    <location>
        <begin position="91"/>
        <end position="360"/>
    </location>
</feature>
<keyword evidence="3" id="KW-1185">Reference proteome</keyword>
<dbReference type="Proteomes" id="UP001397290">
    <property type="component" value="Unassembled WGS sequence"/>
</dbReference>
<dbReference type="Pfam" id="PF20516">
    <property type="entry name" value="PDDEXK_12"/>
    <property type="match status" value="1"/>
</dbReference>
<dbReference type="InterPro" id="IPR046797">
    <property type="entry name" value="PDDEXK_12"/>
</dbReference>
<evidence type="ECO:0000313" key="3">
    <source>
        <dbReference type="Proteomes" id="UP001397290"/>
    </source>
</evidence>